<dbReference type="AlphaFoldDB" id="A0A1N6RLU5"/>
<gene>
    <name evidence="2" type="ORF">SAMN05518682_2001</name>
</gene>
<feature type="transmembrane region" description="Helical" evidence="1">
    <location>
        <begin position="97"/>
        <end position="119"/>
    </location>
</feature>
<keyword evidence="3" id="KW-1185">Reference proteome</keyword>
<feature type="transmembrane region" description="Helical" evidence="1">
    <location>
        <begin position="62"/>
        <end position="85"/>
    </location>
</feature>
<organism evidence="2 3">
    <name type="scientific">Cellulosimicrobium aquatile</name>
    <dbReference type="NCBI Taxonomy" id="1612203"/>
    <lineage>
        <taxon>Bacteria</taxon>
        <taxon>Bacillati</taxon>
        <taxon>Actinomycetota</taxon>
        <taxon>Actinomycetes</taxon>
        <taxon>Micrococcales</taxon>
        <taxon>Promicromonosporaceae</taxon>
        <taxon>Cellulosimicrobium</taxon>
    </lineage>
</organism>
<evidence type="ECO:0000256" key="1">
    <source>
        <dbReference type="SAM" id="Phobius"/>
    </source>
</evidence>
<dbReference type="Pfam" id="PF09997">
    <property type="entry name" value="DUF2238"/>
    <property type="match status" value="1"/>
</dbReference>
<keyword evidence="1" id="KW-0812">Transmembrane</keyword>
<protein>
    <submittedName>
        <fullName evidence="2">Uncharacterized protein</fullName>
    </submittedName>
</protein>
<dbReference type="EMBL" id="FTMI01000003">
    <property type="protein sequence ID" value="SIQ29769.1"/>
    <property type="molecule type" value="Genomic_DNA"/>
</dbReference>
<feature type="transmembrane region" description="Helical" evidence="1">
    <location>
        <begin position="131"/>
        <end position="152"/>
    </location>
</feature>
<evidence type="ECO:0000313" key="3">
    <source>
        <dbReference type="Proteomes" id="UP000186235"/>
    </source>
</evidence>
<sequence>MPATPAPTAGPSLAAPARGAILAGDAVRAGAALSVVVAGATLDGVGVALFLLVLGGTMVPRALGVTGVLDVGYGAALLASAWAAQLEWYRAVPWLDLPVHAVCTGLIAALATVTLVRVGALPSPHADDRPWRTGVAVVTTGLGAVLAILWELGEWAGHTFLDDRIGVGYGDTVTDLATGLLGSVVAGILLARGTAVRQDRP</sequence>
<feature type="transmembrane region" description="Helical" evidence="1">
    <location>
        <begin position="29"/>
        <end position="55"/>
    </location>
</feature>
<reference evidence="3" key="1">
    <citation type="submission" date="2017-01" db="EMBL/GenBank/DDBJ databases">
        <authorList>
            <person name="Varghese N."/>
            <person name="Submissions S."/>
        </authorList>
    </citation>
    <scope>NUCLEOTIDE SEQUENCE [LARGE SCALE GENOMIC DNA]</scope>
    <source>
        <strain evidence="3">3bp</strain>
    </source>
</reference>
<dbReference type="InterPro" id="IPR014509">
    <property type="entry name" value="YjdF-like"/>
</dbReference>
<keyword evidence="1" id="KW-0472">Membrane</keyword>
<dbReference type="Proteomes" id="UP000186235">
    <property type="component" value="Unassembled WGS sequence"/>
</dbReference>
<name>A0A1N6RLU5_9MICO</name>
<proteinExistence type="predicted"/>
<accession>A0A1N6RLU5</accession>
<dbReference type="RefSeq" id="WP_244550429.1">
    <property type="nucleotide sequence ID" value="NZ_FTMI01000003.1"/>
</dbReference>
<feature type="transmembrane region" description="Helical" evidence="1">
    <location>
        <begin position="172"/>
        <end position="191"/>
    </location>
</feature>
<evidence type="ECO:0000313" key="2">
    <source>
        <dbReference type="EMBL" id="SIQ29769.1"/>
    </source>
</evidence>
<keyword evidence="1" id="KW-1133">Transmembrane helix</keyword>